<feature type="domain" description="Haemin-degrading HemS/ChuX" evidence="1">
    <location>
        <begin position="29"/>
        <end position="151"/>
    </location>
</feature>
<dbReference type="SUPFAM" id="SSF144064">
    <property type="entry name" value="Heme iron utilization protein-like"/>
    <property type="match status" value="1"/>
</dbReference>
<dbReference type="RefSeq" id="WP_184481044.1">
    <property type="nucleotide sequence ID" value="NZ_JAAEDJ010000379.1"/>
</dbReference>
<sequence length="345" mass="36775">MPSIADRYAALTSEAGKPLRARDAAERLGVTEAALVASGATGPATPLRPDWARLIAAMPAAGRIMALTRNEHAVHERKGRFEDVSSGPGHILVLGPDIDLRLFPGRWAHAYALGGERPSIQVFDSEGIAALKVFATEGTDADGWARIIADFTAEAAAPPPEAPPAPGPAAAEKAVDAAALRSDWLALRDTHDFFPMLRRHEASRRQAFRLAGEDLALELAPEAGADALRLAAQAEMPVMIFVGNRSAIQIHTGPVKRLVDIPGWFNVLDPDFNLHLRQAGVASAWRIVKPTEDGAVTSIELLDAAGEVVALIFGARKPGKPERADWRAIAARIAESHARTREAAA</sequence>
<dbReference type="Pfam" id="PF05171">
    <property type="entry name" value="HemS"/>
    <property type="match status" value="2"/>
</dbReference>
<dbReference type="Proteomes" id="UP000562254">
    <property type="component" value="Unassembled WGS sequence"/>
</dbReference>
<name>A0A840Y3J3_9PROT</name>
<dbReference type="GO" id="GO:0006826">
    <property type="term" value="P:iron ion transport"/>
    <property type="evidence" value="ECO:0007669"/>
    <property type="project" value="InterPro"/>
</dbReference>
<dbReference type="CDD" id="cd16830">
    <property type="entry name" value="HemS-like_N"/>
    <property type="match status" value="1"/>
</dbReference>
<gene>
    <name evidence="2" type="ORF">FHS88_000554</name>
</gene>
<dbReference type="InterPro" id="IPR007845">
    <property type="entry name" value="HemS/ChuX_dom"/>
</dbReference>
<evidence type="ECO:0000313" key="2">
    <source>
        <dbReference type="EMBL" id="MBB5688444.1"/>
    </source>
</evidence>
<accession>A0A840Y3J3</accession>
<reference evidence="2 3" key="1">
    <citation type="submission" date="2020-08" db="EMBL/GenBank/DDBJ databases">
        <title>Genomic Encyclopedia of Type Strains, Phase IV (KMG-IV): sequencing the most valuable type-strain genomes for metagenomic binning, comparative biology and taxonomic classification.</title>
        <authorList>
            <person name="Goeker M."/>
        </authorList>
    </citation>
    <scope>NUCLEOTIDE SEQUENCE [LARGE SCALE GENOMIC DNA]</scope>
    <source>
        <strain evidence="2 3">DSM 25895</strain>
    </source>
</reference>
<keyword evidence="3" id="KW-1185">Reference proteome</keyword>
<dbReference type="InterPro" id="IPR053733">
    <property type="entry name" value="Heme_Transport_Util_sf"/>
</dbReference>
<evidence type="ECO:0000313" key="3">
    <source>
        <dbReference type="Proteomes" id="UP000562254"/>
    </source>
</evidence>
<evidence type="ECO:0000259" key="1">
    <source>
        <dbReference type="Pfam" id="PF05171"/>
    </source>
</evidence>
<dbReference type="Gene3D" id="3.40.1570.10">
    <property type="entry name" value="HemS/ChuS/ChuX like domains"/>
    <property type="match status" value="2"/>
</dbReference>
<proteinExistence type="predicted"/>
<protein>
    <submittedName>
        <fullName evidence="2">Putative hemin transport protein</fullName>
    </submittedName>
</protein>
<dbReference type="CDD" id="cd16831">
    <property type="entry name" value="HemS-like_C"/>
    <property type="match status" value="1"/>
</dbReference>
<dbReference type="EMBL" id="JACIJE010000001">
    <property type="protein sequence ID" value="MBB5688444.1"/>
    <property type="molecule type" value="Genomic_DNA"/>
</dbReference>
<organism evidence="2 3">
    <name type="scientific">Neoroseomonas alkaliterrae</name>
    <dbReference type="NCBI Taxonomy" id="1452450"/>
    <lineage>
        <taxon>Bacteria</taxon>
        <taxon>Pseudomonadati</taxon>
        <taxon>Pseudomonadota</taxon>
        <taxon>Alphaproteobacteria</taxon>
        <taxon>Acetobacterales</taxon>
        <taxon>Acetobacteraceae</taxon>
        <taxon>Neoroseomonas</taxon>
    </lineage>
</organism>
<comment type="caution">
    <text evidence="2">The sequence shown here is derived from an EMBL/GenBank/DDBJ whole genome shotgun (WGS) entry which is preliminary data.</text>
</comment>
<feature type="domain" description="Haemin-degrading HemS/ChuX" evidence="1">
    <location>
        <begin position="202"/>
        <end position="331"/>
    </location>
</feature>
<dbReference type="AlphaFoldDB" id="A0A840Y3J3"/>